<dbReference type="RefSeq" id="WP_009649926.1">
    <property type="nucleotide sequence ID" value="NC_009715.2"/>
</dbReference>
<dbReference type="EMBL" id="CP000767">
    <property type="protein sequence ID" value="EAT99682.1"/>
    <property type="molecule type" value="Genomic_DNA"/>
</dbReference>
<dbReference type="HOGENOM" id="CLU_191405_1_1_7"/>
<dbReference type="STRING" id="360105.CCV52592_0379"/>
<dbReference type="KEGG" id="ccv:CCV52592_0379"/>
<keyword evidence="2" id="KW-1185">Reference proteome</keyword>
<evidence type="ECO:0000313" key="1">
    <source>
        <dbReference type="EMBL" id="EAT99682.1"/>
    </source>
</evidence>
<name>A7GY88_CAMC5</name>
<accession>A7GY88</accession>
<organism evidence="1 2">
    <name type="scientific">Campylobacter curvus (strain 525.92)</name>
    <dbReference type="NCBI Taxonomy" id="360105"/>
    <lineage>
        <taxon>Bacteria</taxon>
        <taxon>Pseudomonadati</taxon>
        <taxon>Campylobacterota</taxon>
        <taxon>Epsilonproteobacteria</taxon>
        <taxon>Campylobacterales</taxon>
        <taxon>Campylobacteraceae</taxon>
        <taxon>Campylobacter</taxon>
    </lineage>
</organism>
<dbReference type="Proteomes" id="UP000006380">
    <property type="component" value="Chromosome"/>
</dbReference>
<sequence length="68" mass="7778">MEIGEFEKLLKQAGLTKKEFANLTGMNYNSVVNWGTKNTYAQWVEPFLTAYIKAKKYDELIKSVKSAV</sequence>
<proteinExistence type="predicted"/>
<gene>
    <name evidence="1" type="ORF">CCV52592_0379</name>
</gene>
<dbReference type="OrthoDB" id="5325244at2"/>
<reference evidence="1" key="1">
    <citation type="submission" date="2016-07" db="EMBL/GenBank/DDBJ databases">
        <title>Comparative genomics of the Campylobacter concisus group.</title>
        <authorList>
            <person name="Miller W.G."/>
            <person name="Yee E."/>
            <person name="Chapman M.H."/>
            <person name="Huynh S."/>
            <person name="Bono J.L."/>
            <person name="On S.L.W."/>
            <person name="StLeger J."/>
            <person name="Foster G."/>
            <person name="Parker C.T."/>
        </authorList>
    </citation>
    <scope>NUCLEOTIDE SEQUENCE</scope>
    <source>
        <strain evidence="1">525.92</strain>
    </source>
</reference>
<dbReference type="AlphaFoldDB" id="A7GY88"/>
<evidence type="ECO:0000313" key="2">
    <source>
        <dbReference type="Proteomes" id="UP000006380"/>
    </source>
</evidence>
<protein>
    <submittedName>
        <fullName evidence="1">Uncharacterized protein</fullName>
    </submittedName>
</protein>